<evidence type="ECO:0000313" key="1">
    <source>
        <dbReference type="EMBL" id="JAH94264.1"/>
    </source>
</evidence>
<sequence>MRHMTKENVCHINQAPFNNTGQSPNGLRNQPQVCCIWGIWAVYPGPVGSDFLECCSI</sequence>
<name>A0A0E9WV28_ANGAN</name>
<accession>A0A0E9WV28</accession>
<dbReference type="AlphaFoldDB" id="A0A0E9WV28"/>
<dbReference type="EMBL" id="GBXM01014313">
    <property type="protein sequence ID" value="JAH94264.1"/>
    <property type="molecule type" value="Transcribed_RNA"/>
</dbReference>
<reference evidence="1" key="2">
    <citation type="journal article" date="2015" name="Fish Shellfish Immunol.">
        <title>Early steps in the European eel (Anguilla anguilla)-Vibrio vulnificus interaction in the gills: Role of the RtxA13 toxin.</title>
        <authorList>
            <person name="Callol A."/>
            <person name="Pajuelo D."/>
            <person name="Ebbesson L."/>
            <person name="Teles M."/>
            <person name="MacKenzie S."/>
            <person name="Amaro C."/>
        </authorList>
    </citation>
    <scope>NUCLEOTIDE SEQUENCE</scope>
</reference>
<reference evidence="1" key="1">
    <citation type="submission" date="2014-11" db="EMBL/GenBank/DDBJ databases">
        <authorList>
            <person name="Amaro Gonzalez C."/>
        </authorList>
    </citation>
    <scope>NUCLEOTIDE SEQUENCE</scope>
</reference>
<protein>
    <submittedName>
        <fullName evidence="1">Uncharacterized protein</fullName>
    </submittedName>
</protein>
<proteinExistence type="predicted"/>
<organism evidence="1">
    <name type="scientific">Anguilla anguilla</name>
    <name type="common">European freshwater eel</name>
    <name type="synonym">Muraena anguilla</name>
    <dbReference type="NCBI Taxonomy" id="7936"/>
    <lineage>
        <taxon>Eukaryota</taxon>
        <taxon>Metazoa</taxon>
        <taxon>Chordata</taxon>
        <taxon>Craniata</taxon>
        <taxon>Vertebrata</taxon>
        <taxon>Euteleostomi</taxon>
        <taxon>Actinopterygii</taxon>
        <taxon>Neopterygii</taxon>
        <taxon>Teleostei</taxon>
        <taxon>Anguilliformes</taxon>
        <taxon>Anguillidae</taxon>
        <taxon>Anguilla</taxon>
    </lineage>
</organism>